<dbReference type="Proteomes" id="UP000663879">
    <property type="component" value="Unassembled WGS sequence"/>
</dbReference>
<proteinExistence type="predicted"/>
<name>A0A813XTX3_9BILA</name>
<evidence type="ECO:0000313" key="2">
    <source>
        <dbReference type="Proteomes" id="UP000663879"/>
    </source>
</evidence>
<organism evidence="1 2">
    <name type="scientific">Brachionus calyciflorus</name>
    <dbReference type="NCBI Taxonomy" id="104777"/>
    <lineage>
        <taxon>Eukaryota</taxon>
        <taxon>Metazoa</taxon>
        <taxon>Spiralia</taxon>
        <taxon>Gnathifera</taxon>
        <taxon>Rotifera</taxon>
        <taxon>Eurotatoria</taxon>
        <taxon>Monogononta</taxon>
        <taxon>Pseudotrocha</taxon>
        <taxon>Ploima</taxon>
        <taxon>Brachionidae</taxon>
        <taxon>Brachionus</taxon>
    </lineage>
</organism>
<evidence type="ECO:0000313" key="1">
    <source>
        <dbReference type="EMBL" id="CAF0872988.1"/>
    </source>
</evidence>
<reference evidence="1" key="1">
    <citation type="submission" date="2021-02" db="EMBL/GenBank/DDBJ databases">
        <authorList>
            <person name="Nowell W R."/>
        </authorList>
    </citation>
    <scope>NUCLEOTIDE SEQUENCE</scope>
    <source>
        <strain evidence="1">Ploen Becks lab</strain>
    </source>
</reference>
<sequence>MFMNVHGYFYLYKTIDECASRCSEFTEYYSVKIGSFFDQFPKSSLIKILNDNNRIKNTRILHEPEIEDETETADEFQEENHFILISCSFRSTQTDASSFDYLTKLNKKEIFEQEDKLVDSSRTLLDTQIEYKTQQLLDKIFDYSLLWKIEFNANKSSYLIFSKNKNEICEDFTLGNTSIPQQDGIIYLGLPLGDEDYINNFINEKMRDVEKSMFSLYPIGCKPRCNKPTTLLDKIFDYSLLWKIEFNANKSSYLIFSKNKNEICEDFTLGNTSIPQQDGIIYLGLPLGDKDYINNFIDEKMRDVEKSMFSFYPIGCKPRYIRQNILVKNTIGIGKYSRNKPLQIFNNKLCKNLFDEIRKQPVVCSSKDSSFYRQIKILEDKLNINLHEHNCKIIIELIEDLFKCENKGLVDSVKYICYQIVISFMNNSVFYFLYDNLNLILKPGIT</sequence>
<dbReference type="OrthoDB" id="424490at2759"/>
<comment type="caution">
    <text evidence="1">The sequence shown here is derived from an EMBL/GenBank/DDBJ whole genome shotgun (WGS) entry which is preliminary data.</text>
</comment>
<protein>
    <submittedName>
        <fullName evidence="1">Uncharacterized protein</fullName>
    </submittedName>
</protein>
<dbReference type="EMBL" id="CAJNOC010001539">
    <property type="protein sequence ID" value="CAF0872988.1"/>
    <property type="molecule type" value="Genomic_DNA"/>
</dbReference>
<dbReference type="AlphaFoldDB" id="A0A813XTX3"/>
<keyword evidence="2" id="KW-1185">Reference proteome</keyword>
<accession>A0A813XTX3</accession>
<gene>
    <name evidence="1" type="ORF">OXX778_LOCUS10028</name>
</gene>